<comment type="caution">
    <text evidence="1">The sequence shown here is derived from an EMBL/GenBank/DDBJ whole genome shotgun (WGS) entry which is preliminary data.</text>
</comment>
<dbReference type="SUPFAM" id="SSF143011">
    <property type="entry name" value="RelE-like"/>
    <property type="match status" value="1"/>
</dbReference>
<protein>
    <recommendedName>
        <fullName evidence="3">Plasmid stabilization protein</fullName>
    </recommendedName>
</protein>
<dbReference type="Gene3D" id="3.30.2310.20">
    <property type="entry name" value="RelE-like"/>
    <property type="match status" value="1"/>
</dbReference>
<gene>
    <name evidence="1" type="ORF">A3B19_03690</name>
</gene>
<organism evidence="1 2">
    <name type="scientific">Candidatus Giovannonibacteria bacterium RIFCSPLOWO2_01_FULL_46_32</name>
    <dbReference type="NCBI Taxonomy" id="1798353"/>
    <lineage>
        <taxon>Bacteria</taxon>
        <taxon>Candidatus Giovannoniibacteriota</taxon>
    </lineage>
</organism>
<sequence>MAEIFIRPRATDGFKSAGKEEQQKIKAAIEVLRNGKLPAHTKKLSGTTSGYRIRVGKWRILFVLWRGEIDIVDIFIKKAKMITKNYSIIK</sequence>
<dbReference type="InterPro" id="IPR052747">
    <property type="entry name" value="TA_system_RelE_toxin"/>
</dbReference>
<reference evidence="1 2" key="1">
    <citation type="journal article" date="2016" name="Nat. Commun.">
        <title>Thousands of microbial genomes shed light on interconnected biogeochemical processes in an aquifer system.</title>
        <authorList>
            <person name="Anantharaman K."/>
            <person name="Brown C.T."/>
            <person name="Hug L.A."/>
            <person name="Sharon I."/>
            <person name="Castelle C.J."/>
            <person name="Probst A.J."/>
            <person name="Thomas B.C."/>
            <person name="Singh A."/>
            <person name="Wilkins M.J."/>
            <person name="Karaoz U."/>
            <person name="Brodie E.L."/>
            <person name="Williams K.H."/>
            <person name="Hubbard S.S."/>
            <person name="Banfield J.F."/>
        </authorList>
    </citation>
    <scope>NUCLEOTIDE SEQUENCE [LARGE SCALE GENOMIC DNA]</scope>
</reference>
<dbReference type="InterPro" id="IPR035093">
    <property type="entry name" value="RelE/ParE_toxin_dom_sf"/>
</dbReference>
<evidence type="ECO:0000313" key="2">
    <source>
        <dbReference type="Proteomes" id="UP000177346"/>
    </source>
</evidence>
<dbReference type="PANTHER" id="PTHR38813">
    <property type="match status" value="1"/>
</dbReference>
<name>A0A1F5XHE8_9BACT</name>
<dbReference type="PANTHER" id="PTHR38813:SF1">
    <property type="entry name" value="TOXIN RELE1-RELATED"/>
    <property type="match status" value="1"/>
</dbReference>
<dbReference type="AlphaFoldDB" id="A0A1F5XHE8"/>
<dbReference type="EMBL" id="MFIF01000006">
    <property type="protein sequence ID" value="OGF87299.1"/>
    <property type="molecule type" value="Genomic_DNA"/>
</dbReference>
<evidence type="ECO:0000313" key="1">
    <source>
        <dbReference type="EMBL" id="OGF87299.1"/>
    </source>
</evidence>
<proteinExistence type="predicted"/>
<evidence type="ECO:0008006" key="3">
    <source>
        <dbReference type="Google" id="ProtNLM"/>
    </source>
</evidence>
<dbReference type="Proteomes" id="UP000177346">
    <property type="component" value="Unassembled WGS sequence"/>
</dbReference>
<accession>A0A1F5XHE8</accession>